<reference evidence="2 3" key="1">
    <citation type="journal article" date="2018" name="PLoS Genet.">
        <title>Population sequencing reveals clonal diversity and ancestral inbreeding in the grapevine cultivar Chardonnay.</title>
        <authorList>
            <person name="Roach M.J."/>
            <person name="Johnson D.L."/>
            <person name="Bohlmann J."/>
            <person name="van Vuuren H.J."/>
            <person name="Jones S.J."/>
            <person name="Pretorius I.S."/>
            <person name="Schmidt S.A."/>
            <person name="Borneman A.R."/>
        </authorList>
    </citation>
    <scope>NUCLEOTIDE SEQUENCE [LARGE SCALE GENOMIC DNA]</scope>
    <source>
        <strain evidence="3">cv. Chardonnay</strain>
        <tissue evidence="2">Leaf</tissue>
    </source>
</reference>
<gene>
    <name evidence="2" type="ORF">CK203_014138</name>
</gene>
<evidence type="ECO:0000313" key="2">
    <source>
        <dbReference type="EMBL" id="RVX08484.1"/>
    </source>
</evidence>
<accession>A0A438JHQ3</accession>
<evidence type="ECO:0000256" key="1">
    <source>
        <dbReference type="SAM" id="MobiDB-lite"/>
    </source>
</evidence>
<dbReference type="OrthoDB" id="10266058at2759"/>
<feature type="compositionally biased region" description="Basic and acidic residues" evidence="1">
    <location>
        <begin position="1"/>
        <end position="24"/>
    </location>
</feature>
<protein>
    <submittedName>
        <fullName evidence="2">Uncharacterized protein</fullName>
    </submittedName>
</protein>
<organism evidence="2 3">
    <name type="scientific">Vitis vinifera</name>
    <name type="common">Grape</name>
    <dbReference type="NCBI Taxonomy" id="29760"/>
    <lineage>
        <taxon>Eukaryota</taxon>
        <taxon>Viridiplantae</taxon>
        <taxon>Streptophyta</taxon>
        <taxon>Embryophyta</taxon>
        <taxon>Tracheophyta</taxon>
        <taxon>Spermatophyta</taxon>
        <taxon>Magnoliopsida</taxon>
        <taxon>eudicotyledons</taxon>
        <taxon>Gunneridae</taxon>
        <taxon>Pentapetalae</taxon>
        <taxon>rosids</taxon>
        <taxon>Vitales</taxon>
        <taxon>Vitaceae</taxon>
        <taxon>Viteae</taxon>
        <taxon>Vitis</taxon>
    </lineage>
</organism>
<dbReference type="Proteomes" id="UP000288805">
    <property type="component" value="Unassembled WGS sequence"/>
</dbReference>
<dbReference type="EMBL" id="QGNW01000041">
    <property type="protein sequence ID" value="RVX08484.1"/>
    <property type="molecule type" value="Genomic_DNA"/>
</dbReference>
<dbReference type="AlphaFoldDB" id="A0A438JHQ3"/>
<proteinExistence type="predicted"/>
<evidence type="ECO:0000313" key="3">
    <source>
        <dbReference type="Proteomes" id="UP000288805"/>
    </source>
</evidence>
<sequence>MSGYDTRHDGNGESYRSHSKEGERGGSSPYDAFEERDSHHKNAVAHHFLISKTDCIVKLPNRTGHSPSILEVYKVHPGKKGKRR</sequence>
<name>A0A438JHQ3_VITVI</name>
<comment type="caution">
    <text evidence="2">The sequence shown here is derived from an EMBL/GenBank/DDBJ whole genome shotgun (WGS) entry which is preliminary data.</text>
</comment>
<feature type="region of interest" description="Disordered" evidence="1">
    <location>
        <begin position="1"/>
        <end position="38"/>
    </location>
</feature>